<name>A0A6M1SUD8_9HYPH</name>
<comment type="caution">
    <text evidence="1">The sequence shown here is derived from an EMBL/GenBank/DDBJ whole genome shotgun (WGS) entry which is preliminary data.</text>
</comment>
<dbReference type="AlphaFoldDB" id="A0A6M1SUD8"/>
<evidence type="ECO:0000313" key="2">
    <source>
        <dbReference type="Proteomes" id="UP000474802"/>
    </source>
</evidence>
<sequence>MKTTVTIDNQLLKDAKEISGISDTEEVVEAALKELMHRDASRYLASLGGTMPDLEYPPRYRGMAEE</sequence>
<reference evidence="1 2" key="2">
    <citation type="submission" date="2020-03" db="EMBL/GenBank/DDBJ databases">
        <title>Devosia chinhatensis sp. nov., isolated from a hexachlorocyclohexane (HCH) dump site in India.</title>
        <authorList>
            <person name="Kumar M."/>
            <person name="Lal R."/>
        </authorList>
    </citation>
    <scope>NUCLEOTIDE SEQUENCE [LARGE SCALE GENOMIC DNA]</scope>
    <source>
        <strain evidence="1 2">H239</strain>
    </source>
</reference>
<gene>
    <name evidence="1" type="ORF">G5575_16045</name>
</gene>
<dbReference type="Proteomes" id="UP000474802">
    <property type="component" value="Unassembled WGS sequence"/>
</dbReference>
<keyword evidence="2" id="KW-1185">Reference proteome</keyword>
<evidence type="ECO:0000313" key="1">
    <source>
        <dbReference type="EMBL" id="NGP18962.1"/>
    </source>
</evidence>
<proteinExistence type="predicted"/>
<protein>
    <submittedName>
        <fullName evidence="1">Type II toxin-antitoxin system VapB family antitoxin</fullName>
    </submittedName>
</protein>
<dbReference type="EMBL" id="JAALFG010000004">
    <property type="protein sequence ID" value="NGP18962.1"/>
    <property type="molecule type" value="Genomic_DNA"/>
</dbReference>
<dbReference type="InterPro" id="IPR019239">
    <property type="entry name" value="VapB_antitoxin"/>
</dbReference>
<reference evidence="1 2" key="1">
    <citation type="submission" date="2020-02" db="EMBL/GenBank/DDBJ databases">
        <authorList>
            <person name="Khan S.A."/>
            <person name="Jeon C.O."/>
            <person name="Chun B.H."/>
        </authorList>
    </citation>
    <scope>NUCLEOTIDE SEQUENCE [LARGE SCALE GENOMIC DNA]</scope>
    <source>
        <strain evidence="1 2">H239</strain>
    </source>
</reference>
<dbReference type="Pfam" id="PF09957">
    <property type="entry name" value="VapB_antitoxin"/>
    <property type="match status" value="1"/>
</dbReference>
<organism evidence="1 2">
    <name type="scientific">Devosia aurantiaca</name>
    <dbReference type="NCBI Taxonomy" id="2714858"/>
    <lineage>
        <taxon>Bacteria</taxon>
        <taxon>Pseudomonadati</taxon>
        <taxon>Pseudomonadota</taxon>
        <taxon>Alphaproteobacteria</taxon>
        <taxon>Hyphomicrobiales</taxon>
        <taxon>Devosiaceae</taxon>
        <taxon>Devosia</taxon>
    </lineage>
</organism>
<accession>A0A6M1SUD8</accession>